<keyword evidence="3" id="KW-1185">Reference proteome</keyword>
<dbReference type="EMBL" id="JAOYFB010000005">
    <property type="protein sequence ID" value="KAK4015797.1"/>
    <property type="molecule type" value="Genomic_DNA"/>
</dbReference>
<protein>
    <submittedName>
        <fullName evidence="2">Uncharacterized protein</fullName>
    </submittedName>
</protein>
<comment type="caution">
    <text evidence="2">The sequence shown here is derived from an EMBL/GenBank/DDBJ whole genome shotgun (WGS) entry which is preliminary data.</text>
</comment>
<dbReference type="Proteomes" id="UP001234178">
    <property type="component" value="Unassembled WGS sequence"/>
</dbReference>
<accession>A0ABQ9ZSA5</accession>
<reference evidence="2 3" key="1">
    <citation type="journal article" date="2023" name="Nucleic Acids Res.">
        <title>The hologenome of Daphnia magna reveals possible DNA methylation and microbiome-mediated evolution of the host genome.</title>
        <authorList>
            <person name="Chaturvedi A."/>
            <person name="Li X."/>
            <person name="Dhandapani V."/>
            <person name="Marshall H."/>
            <person name="Kissane S."/>
            <person name="Cuenca-Cambronero M."/>
            <person name="Asole G."/>
            <person name="Calvet F."/>
            <person name="Ruiz-Romero M."/>
            <person name="Marangio P."/>
            <person name="Guigo R."/>
            <person name="Rago D."/>
            <person name="Mirbahai L."/>
            <person name="Eastwood N."/>
            <person name="Colbourne J.K."/>
            <person name="Zhou J."/>
            <person name="Mallon E."/>
            <person name="Orsini L."/>
        </authorList>
    </citation>
    <scope>NUCLEOTIDE SEQUENCE [LARGE SCALE GENOMIC DNA]</scope>
    <source>
        <strain evidence="2">LRV0_1</strain>
    </source>
</reference>
<keyword evidence="1" id="KW-1133">Transmembrane helix</keyword>
<organism evidence="2 3">
    <name type="scientific">Daphnia magna</name>
    <dbReference type="NCBI Taxonomy" id="35525"/>
    <lineage>
        <taxon>Eukaryota</taxon>
        <taxon>Metazoa</taxon>
        <taxon>Ecdysozoa</taxon>
        <taxon>Arthropoda</taxon>
        <taxon>Crustacea</taxon>
        <taxon>Branchiopoda</taxon>
        <taxon>Diplostraca</taxon>
        <taxon>Cladocera</taxon>
        <taxon>Anomopoda</taxon>
        <taxon>Daphniidae</taxon>
        <taxon>Daphnia</taxon>
    </lineage>
</organism>
<evidence type="ECO:0000313" key="3">
    <source>
        <dbReference type="Proteomes" id="UP001234178"/>
    </source>
</evidence>
<proteinExistence type="predicted"/>
<evidence type="ECO:0000313" key="2">
    <source>
        <dbReference type="EMBL" id="KAK4015797.1"/>
    </source>
</evidence>
<evidence type="ECO:0000256" key="1">
    <source>
        <dbReference type="SAM" id="Phobius"/>
    </source>
</evidence>
<sequence>MYQLLSDTGTFVRVFFSGLVIVDLLLFFAFFDCYVIAGNAPQTEKIVHFATRLTNLRKNKQDYDPLRYKAHNHKLRKWNFTASVRAVSSDKCIINNLMFCLSVPSSKEDLIPLNTTCLIIKSWSLVRKGLVISLASNITKQLDCPMASVIVHQISMVHPDHPDCICNSTSRLSLILAEFAATRASEDLLKCL</sequence>
<gene>
    <name evidence="2" type="ORF">OUZ56_030771</name>
</gene>
<keyword evidence="1" id="KW-0472">Membrane</keyword>
<feature type="transmembrane region" description="Helical" evidence="1">
    <location>
        <begin position="12"/>
        <end position="31"/>
    </location>
</feature>
<name>A0ABQ9ZSA5_9CRUS</name>
<keyword evidence="1" id="KW-0812">Transmembrane</keyword>